<gene>
    <name evidence="2" type="ORF">HPS54_05975</name>
</gene>
<accession>A0ABX2B3M1</accession>
<dbReference type="Gene3D" id="3.90.550.10">
    <property type="entry name" value="Spore Coat Polysaccharide Biosynthesis Protein SpsA, Chain A"/>
    <property type="match status" value="1"/>
</dbReference>
<protein>
    <submittedName>
        <fullName evidence="2">Glycosyltransferase</fullName>
    </submittedName>
</protein>
<dbReference type="InterPro" id="IPR001173">
    <property type="entry name" value="Glyco_trans_2-like"/>
</dbReference>
<dbReference type="EMBL" id="JABKKJ010000007">
    <property type="protein sequence ID" value="NPE25068.1"/>
    <property type="molecule type" value="Genomic_DNA"/>
</dbReference>
<sequence>MISVVTVTWNAENFISDTIVSVCKQKNRNFEFLLIDGASKDNTVNRVKSLLHEGNFPKENIVIVSERDKGMVDAMNKGVSRSKGDYVLFLNGGDSFYDENVIDKLEETINKVGADVIYGRTMMIFYEGRGIYNENEEYGDPIMPFIHQSVIVKRNLLLKHPFDLSYKILGDRELFYWLRINKYTFHYEPYIVSIYDAREGGSENNPYLIAIEGDRILGLDKKTFYWLRKLRWRCTKAPIQFIKNNAPRKWLNWYFLRKRKNIEWVEKY</sequence>
<dbReference type="Proteomes" id="UP000820977">
    <property type="component" value="Unassembled WGS sequence"/>
</dbReference>
<comment type="caution">
    <text evidence="2">The sequence shown here is derived from an EMBL/GenBank/DDBJ whole genome shotgun (WGS) entry which is preliminary data.</text>
</comment>
<name>A0ABX2B3M1_9BACT</name>
<dbReference type="PANTHER" id="PTHR22916:SF67">
    <property type="entry name" value="COLANIC ACID BIOSYNTHESIS GLYCOSYL TRANSFERASE WCAE-RELATED"/>
    <property type="match status" value="1"/>
</dbReference>
<dbReference type="InterPro" id="IPR029044">
    <property type="entry name" value="Nucleotide-diphossugar_trans"/>
</dbReference>
<evidence type="ECO:0000313" key="2">
    <source>
        <dbReference type="EMBL" id="NPE25068.1"/>
    </source>
</evidence>
<dbReference type="RefSeq" id="WP_172344556.1">
    <property type="nucleotide sequence ID" value="NZ_CASYYZ010000091.1"/>
</dbReference>
<evidence type="ECO:0000259" key="1">
    <source>
        <dbReference type="Pfam" id="PF00535"/>
    </source>
</evidence>
<organism evidence="2 3">
    <name type="scientific">Xylanibacter caecicola</name>
    <dbReference type="NCBI Taxonomy" id="2736294"/>
    <lineage>
        <taxon>Bacteria</taxon>
        <taxon>Pseudomonadati</taxon>
        <taxon>Bacteroidota</taxon>
        <taxon>Bacteroidia</taxon>
        <taxon>Bacteroidales</taxon>
        <taxon>Prevotellaceae</taxon>
        <taxon>Xylanibacter</taxon>
    </lineage>
</organism>
<evidence type="ECO:0000313" key="3">
    <source>
        <dbReference type="Proteomes" id="UP000820977"/>
    </source>
</evidence>
<proteinExistence type="predicted"/>
<dbReference type="PANTHER" id="PTHR22916">
    <property type="entry name" value="GLYCOSYLTRANSFERASE"/>
    <property type="match status" value="1"/>
</dbReference>
<dbReference type="Pfam" id="PF00535">
    <property type="entry name" value="Glycos_transf_2"/>
    <property type="match status" value="1"/>
</dbReference>
<reference evidence="2 3" key="1">
    <citation type="submission" date="2020-05" db="EMBL/GenBank/DDBJ databases">
        <title>Distinct polysaccharide utilization as determinants for interspecies competition between intestinal Prevotella spp.</title>
        <authorList>
            <person name="Galvez E.J.C."/>
            <person name="Iljazovic A."/>
            <person name="Strowig T."/>
        </authorList>
    </citation>
    <scope>NUCLEOTIDE SEQUENCE [LARGE SCALE GENOMIC DNA]</scope>
    <source>
        <strain evidence="2 3">PCHR</strain>
    </source>
</reference>
<keyword evidence="3" id="KW-1185">Reference proteome</keyword>
<dbReference type="SUPFAM" id="SSF53448">
    <property type="entry name" value="Nucleotide-diphospho-sugar transferases"/>
    <property type="match status" value="1"/>
</dbReference>
<feature type="domain" description="Glycosyltransferase 2-like" evidence="1">
    <location>
        <begin position="3"/>
        <end position="143"/>
    </location>
</feature>